<dbReference type="PANTHER" id="PTHR43581">
    <property type="entry name" value="ATP/GTP PHOSPHATASE"/>
    <property type="match status" value="1"/>
</dbReference>
<reference evidence="2 3" key="1">
    <citation type="submission" date="2018-08" db="EMBL/GenBank/DDBJ databases">
        <title>Recombination of ecologically and evolutionarily significant loci maintains genetic cohesion in the Pseudomonas syringae species complex.</title>
        <authorList>
            <person name="Dillon M."/>
            <person name="Thakur S."/>
            <person name="Almeida R.N.D."/>
            <person name="Weir B.S."/>
            <person name="Guttman D.S."/>
        </authorList>
    </citation>
    <scope>NUCLEOTIDE SEQUENCE [LARGE SCALE GENOMIC DNA]</scope>
    <source>
        <strain evidence="2 3">ICMP 11935</strain>
    </source>
</reference>
<dbReference type="Gene3D" id="3.40.50.300">
    <property type="entry name" value="P-loop containing nucleotide triphosphate hydrolases"/>
    <property type="match status" value="1"/>
</dbReference>
<dbReference type="PANTHER" id="PTHR43581:SF4">
    <property type="entry name" value="ATP_GTP PHOSPHATASE"/>
    <property type="match status" value="1"/>
</dbReference>
<accession>A0A3M5WSA9</accession>
<dbReference type="CDD" id="cd00267">
    <property type="entry name" value="ABC_ATPase"/>
    <property type="match status" value="1"/>
</dbReference>
<name>A0A3M5WSA9_PSEAP</name>
<dbReference type="AlphaFoldDB" id="A0A3M5WSA9"/>
<dbReference type="EMBL" id="RBUF01000329">
    <property type="protein sequence ID" value="RMU73382.1"/>
    <property type="molecule type" value="Genomic_DNA"/>
</dbReference>
<comment type="caution">
    <text evidence="2">The sequence shown here is derived from an EMBL/GenBank/DDBJ whole genome shotgun (WGS) entry which is preliminary data.</text>
</comment>
<organism evidence="2 3">
    <name type="scientific">Pseudomonas syringae pv. aptata</name>
    <dbReference type="NCBI Taxonomy" id="83167"/>
    <lineage>
        <taxon>Bacteria</taxon>
        <taxon>Pseudomonadati</taxon>
        <taxon>Pseudomonadota</taxon>
        <taxon>Gammaproteobacteria</taxon>
        <taxon>Pseudomonadales</taxon>
        <taxon>Pseudomonadaceae</taxon>
        <taxon>Pseudomonas</taxon>
        <taxon>Pseudomonas syringae</taxon>
    </lineage>
</organism>
<evidence type="ECO:0000259" key="1">
    <source>
        <dbReference type="Pfam" id="PF13175"/>
    </source>
</evidence>
<sequence>MITIHARESSAGVCLEKPFVLDRGVTVLTGKNGCGKTRMLNLIESHCTIVDGSGKNLHAAKFLHGSFSPDYGVDYVQAFLSRQQQAVQDFASSRDRYREPLPVGSRMVNSTDSIHDVVYAVCQKIMSELNKSFEDITHEDIRVYYFEPNSSLFGAQDLKRLFNTHVKASFDLQYSNFYSFLQSDRGAITREEVLDSRYQKAAPWDVLNKILAGIFKGKFYFAKPDESLRNYDQPVRLVDVSSGLDISVPQLSSGEKTLMWLALTVFNSQYLSDVTPNVPALLLLDEPDAFLHPQMVTEMYEVLDQLVKQFGIYVLITTHSPTTVALARGAIYTLEQNVFVHQDKDSAIAGLLDGVTQLSINPENRRQVYVESRIDANIYQNIFGEIINHSNLIDPRISLFFIPAGAKTPIAHLKECLNSVFKTVSDVDVAKFVELVNGVGDCGQVNVHVQTLAEAGDRTVRGIVDWDLNDGDRVCGVIVAARNYAYSLENILLDPMCLLKMVRPLDPKKYSMVSVCGVDVSPEEWLSDADLTQASVDVFIERVLGRPSKLDANIIYLDGRTVKTDSDYLLTKGKIIQEKVLKAYPEINSLSKKADLLYVVSKALISMGWNHIPNVFAETFSAVQK</sequence>
<dbReference type="Proteomes" id="UP000274315">
    <property type="component" value="Unassembled WGS sequence"/>
</dbReference>
<evidence type="ECO:0000313" key="3">
    <source>
        <dbReference type="Proteomes" id="UP000274315"/>
    </source>
</evidence>
<proteinExistence type="predicted"/>
<protein>
    <recommendedName>
        <fullName evidence="1">Endonuclease GajA/Old nuclease/RecF-like AAA domain-containing protein</fullName>
    </recommendedName>
</protein>
<evidence type="ECO:0000313" key="2">
    <source>
        <dbReference type="EMBL" id="RMU73382.1"/>
    </source>
</evidence>
<gene>
    <name evidence="2" type="ORF">ALP24_200137</name>
</gene>
<dbReference type="InterPro" id="IPR027417">
    <property type="entry name" value="P-loop_NTPase"/>
</dbReference>
<dbReference type="SUPFAM" id="SSF52540">
    <property type="entry name" value="P-loop containing nucleoside triphosphate hydrolases"/>
    <property type="match status" value="1"/>
</dbReference>
<dbReference type="Pfam" id="PF13175">
    <property type="entry name" value="AAA_15"/>
    <property type="match status" value="1"/>
</dbReference>
<dbReference type="InterPro" id="IPR051396">
    <property type="entry name" value="Bact_Antivir_Def_Nuclease"/>
</dbReference>
<feature type="domain" description="Endonuclease GajA/Old nuclease/RecF-like AAA" evidence="1">
    <location>
        <begin position="229"/>
        <end position="322"/>
    </location>
</feature>
<dbReference type="InterPro" id="IPR041685">
    <property type="entry name" value="AAA_GajA/Old/RecF-like"/>
</dbReference>